<organism evidence="1 2">
    <name type="scientific">Catharanthus roseus</name>
    <name type="common">Madagascar periwinkle</name>
    <name type="synonym">Vinca rosea</name>
    <dbReference type="NCBI Taxonomy" id="4058"/>
    <lineage>
        <taxon>Eukaryota</taxon>
        <taxon>Viridiplantae</taxon>
        <taxon>Streptophyta</taxon>
        <taxon>Embryophyta</taxon>
        <taxon>Tracheophyta</taxon>
        <taxon>Spermatophyta</taxon>
        <taxon>Magnoliopsida</taxon>
        <taxon>eudicotyledons</taxon>
        <taxon>Gunneridae</taxon>
        <taxon>Pentapetalae</taxon>
        <taxon>asterids</taxon>
        <taxon>lamiids</taxon>
        <taxon>Gentianales</taxon>
        <taxon>Apocynaceae</taxon>
        <taxon>Rauvolfioideae</taxon>
        <taxon>Vinceae</taxon>
        <taxon>Catharanthinae</taxon>
        <taxon>Catharanthus</taxon>
    </lineage>
</organism>
<accession>A0ACC0CA79</accession>
<sequence>MDGEQNHLLVNDQRNLKWTDEMDNYLIDTLLDQKLKGQKIGGSFTKIVYRAVAIAVTLKFVVSCDLGHVKNRVKTLKKHLTIVKDLLQKKSGFGFNYSTLDRDVNLVLWRKCYLSCYYPSDLAYLYIFLELLLIVQAEAMVPRRTVVSDHAHD</sequence>
<gene>
    <name evidence="1" type="ORF">M9H77_02899</name>
</gene>
<protein>
    <submittedName>
        <fullName evidence="1">Uncharacterized protein</fullName>
    </submittedName>
</protein>
<dbReference type="Proteomes" id="UP001060085">
    <property type="component" value="Linkage Group LG01"/>
</dbReference>
<evidence type="ECO:0000313" key="1">
    <source>
        <dbReference type="EMBL" id="KAI5681671.1"/>
    </source>
</evidence>
<keyword evidence="2" id="KW-1185">Reference proteome</keyword>
<reference evidence="2" key="1">
    <citation type="journal article" date="2023" name="Nat. Plants">
        <title>Single-cell RNA sequencing provides a high-resolution roadmap for understanding the multicellular compartmentation of specialized metabolism.</title>
        <authorList>
            <person name="Sun S."/>
            <person name="Shen X."/>
            <person name="Li Y."/>
            <person name="Li Y."/>
            <person name="Wang S."/>
            <person name="Li R."/>
            <person name="Zhang H."/>
            <person name="Shen G."/>
            <person name="Guo B."/>
            <person name="Wei J."/>
            <person name="Xu J."/>
            <person name="St-Pierre B."/>
            <person name="Chen S."/>
            <person name="Sun C."/>
        </authorList>
    </citation>
    <scope>NUCLEOTIDE SEQUENCE [LARGE SCALE GENOMIC DNA]</scope>
</reference>
<name>A0ACC0CA79_CATRO</name>
<dbReference type="EMBL" id="CM044701">
    <property type="protein sequence ID" value="KAI5681671.1"/>
    <property type="molecule type" value="Genomic_DNA"/>
</dbReference>
<evidence type="ECO:0000313" key="2">
    <source>
        <dbReference type="Proteomes" id="UP001060085"/>
    </source>
</evidence>
<proteinExistence type="predicted"/>
<comment type="caution">
    <text evidence="1">The sequence shown here is derived from an EMBL/GenBank/DDBJ whole genome shotgun (WGS) entry which is preliminary data.</text>
</comment>